<keyword evidence="3 6" id="KW-0812">Transmembrane</keyword>
<evidence type="ECO:0000256" key="5">
    <source>
        <dbReference type="ARBA" id="ARBA00023136"/>
    </source>
</evidence>
<keyword evidence="2" id="KW-1003">Cell membrane</keyword>
<dbReference type="PANTHER" id="PTHR30086:SF20">
    <property type="entry name" value="ARGININE EXPORTER PROTEIN ARGO-RELATED"/>
    <property type="match status" value="1"/>
</dbReference>
<keyword evidence="4 6" id="KW-1133">Transmembrane helix</keyword>
<evidence type="ECO:0000256" key="1">
    <source>
        <dbReference type="ARBA" id="ARBA00004651"/>
    </source>
</evidence>
<accession>A0A291HMS5</accession>
<dbReference type="GO" id="GO:0005886">
    <property type="term" value="C:plasma membrane"/>
    <property type="evidence" value="ECO:0007669"/>
    <property type="project" value="UniProtKB-SubCell"/>
</dbReference>
<dbReference type="RefSeq" id="WP_096778746.1">
    <property type="nucleotide sequence ID" value="NZ_CP012621.1"/>
</dbReference>
<dbReference type="InterPro" id="IPR001123">
    <property type="entry name" value="LeuE-type"/>
</dbReference>
<dbReference type="Proteomes" id="UP000217763">
    <property type="component" value="Chromosome"/>
</dbReference>
<dbReference type="GO" id="GO:0015171">
    <property type="term" value="F:amino acid transmembrane transporter activity"/>
    <property type="evidence" value="ECO:0007669"/>
    <property type="project" value="TreeGrafter"/>
</dbReference>
<dbReference type="PIRSF" id="PIRSF006324">
    <property type="entry name" value="LeuE"/>
    <property type="match status" value="1"/>
</dbReference>
<evidence type="ECO:0000313" key="8">
    <source>
        <dbReference type="Proteomes" id="UP000217763"/>
    </source>
</evidence>
<organism evidence="7 8">
    <name type="scientific">Zobellella denitrificans</name>
    <dbReference type="NCBI Taxonomy" id="347534"/>
    <lineage>
        <taxon>Bacteria</taxon>
        <taxon>Pseudomonadati</taxon>
        <taxon>Pseudomonadota</taxon>
        <taxon>Gammaproteobacteria</taxon>
        <taxon>Aeromonadales</taxon>
        <taxon>Aeromonadaceae</taxon>
        <taxon>Zobellella</taxon>
    </lineage>
</organism>
<dbReference type="Pfam" id="PF01810">
    <property type="entry name" value="LysE"/>
    <property type="match status" value="1"/>
</dbReference>
<dbReference type="PANTHER" id="PTHR30086">
    <property type="entry name" value="ARGININE EXPORTER PROTEIN ARGO"/>
    <property type="match status" value="1"/>
</dbReference>
<dbReference type="AlphaFoldDB" id="A0A291HMS5"/>
<evidence type="ECO:0000256" key="3">
    <source>
        <dbReference type="ARBA" id="ARBA00022692"/>
    </source>
</evidence>
<reference evidence="8" key="1">
    <citation type="submission" date="2015-09" db="EMBL/GenBank/DDBJ databases">
        <authorList>
            <person name="Shao Z."/>
            <person name="Wang L."/>
        </authorList>
    </citation>
    <scope>NUCLEOTIDE SEQUENCE [LARGE SCALE GENOMIC DNA]</scope>
    <source>
        <strain evidence="8">F13-1</strain>
    </source>
</reference>
<feature type="transmembrane region" description="Helical" evidence="6">
    <location>
        <begin position="40"/>
        <end position="65"/>
    </location>
</feature>
<evidence type="ECO:0000256" key="2">
    <source>
        <dbReference type="ARBA" id="ARBA00022475"/>
    </source>
</evidence>
<evidence type="ECO:0000313" key="7">
    <source>
        <dbReference type="EMBL" id="ATG73398.1"/>
    </source>
</evidence>
<comment type="subcellular location">
    <subcellularLocation>
        <location evidence="1">Cell membrane</location>
        <topology evidence="1">Multi-pass membrane protein</topology>
    </subcellularLocation>
</comment>
<gene>
    <name evidence="7" type="ORF">AN401_05580</name>
</gene>
<dbReference type="KEGG" id="zdf:AN401_05580"/>
<feature type="transmembrane region" description="Helical" evidence="6">
    <location>
        <begin position="117"/>
        <end position="138"/>
    </location>
</feature>
<keyword evidence="8" id="KW-1185">Reference proteome</keyword>
<evidence type="ECO:0000256" key="4">
    <source>
        <dbReference type="ARBA" id="ARBA00022989"/>
    </source>
</evidence>
<keyword evidence="5 6" id="KW-0472">Membrane</keyword>
<sequence length="205" mass="21231">MTLETWLVYLAASIGLSLTPGPNGLLALTHGALYGPGRTLATIGGGALGFMGVIGLSMFGIASVLSLAGELLLVMKVVGGLYLVWLGVQVWRSPAPGGGFGALEGGASGWAMARQGLLSALANPKAILFFAAFLPQFIDPAASLWWQFVIMAVTFALVECLTELLIAGFAGRLSGWLARSGRGFNRACGGVFMLIGAWLPLSRSS</sequence>
<protein>
    <submittedName>
        <fullName evidence="7">Lysine transporter LysE</fullName>
    </submittedName>
</protein>
<evidence type="ECO:0000256" key="6">
    <source>
        <dbReference type="SAM" id="Phobius"/>
    </source>
</evidence>
<name>A0A291HMS5_9GAMM</name>
<feature type="transmembrane region" description="Helical" evidence="6">
    <location>
        <begin position="6"/>
        <end position="28"/>
    </location>
</feature>
<feature type="transmembrane region" description="Helical" evidence="6">
    <location>
        <begin position="71"/>
        <end position="88"/>
    </location>
</feature>
<feature type="transmembrane region" description="Helical" evidence="6">
    <location>
        <begin position="183"/>
        <end position="201"/>
    </location>
</feature>
<proteinExistence type="predicted"/>
<feature type="transmembrane region" description="Helical" evidence="6">
    <location>
        <begin position="144"/>
        <end position="171"/>
    </location>
</feature>
<dbReference type="EMBL" id="CP012621">
    <property type="protein sequence ID" value="ATG73398.1"/>
    <property type="molecule type" value="Genomic_DNA"/>
</dbReference>